<dbReference type="OrthoDB" id="186625at2759"/>
<sequence length="135" mass="15312">MSEEVVNSTTVTNFIDDKDGFDKFVQECFDMVDENGDDMLSLEEVRGGFRKLLPFGSESQPMKPMDEGMLKLIFERFDQDKNGKLDITEFKSLMTEIMNAVARGIDGFPIIVNLEKDSMLMNAIQHELVTQSSSK</sequence>
<dbReference type="Proteomes" id="UP000289738">
    <property type="component" value="Chromosome B09"/>
</dbReference>
<evidence type="ECO:0000259" key="2">
    <source>
        <dbReference type="PROSITE" id="PS50222"/>
    </source>
</evidence>
<feature type="domain" description="EF-hand" evidence="2">
    <location>
        <begin position="65"/>
        <end position="100"/>
    </location>
</feature>
<dbReference type="InterPro" id="IPR018247">
    <property type="entry name" value="EF_Hand_1_Ca_BS"/>
</dbReference>
<organism evidence="3 4">
    <name type="scientific">Arachis hypogaea</name>
    <name type="common">Peanut</name>
    <dbReference type="NCBI Taxonomy" id="3818"/>
    <lineage>
        <taxon>Eukaryota</taxon>
        <taxon>Viridiplantae</taxon>
        <taxon>Streptophyta</taxon>
        <taxon>Embryophyta</taxon>
        <taxon>Tracheophyta</taxon>
        <taxon>Spermatophyta</taxon>
        <taxon>Magnoliopsida</taxon>
        <taxon>eudicotyledons</taxon>
        <taxon>Gunneridae</taxon>
        <taxon>Pentapetalae</taxon>
        <taxon>rosids</taxon>
        <taxon>fabids</taxon>
        <taxon>Fabales</taxon>
        <taxon>Fabaceae</taxon>
        <taxon>Papilionoideae</taxon>
        <taxon>50 kb inversion clade</taxon>
        <taxon>dalbergioids sensu lato</taxon>
        <taxon>Dalbergieae</taxon>
        <taxon>Pterocarpus clade</taxon>
        <taxon>Arachis</taxon>
    </lineage>
</organism>
<dbReference type="CDD" id="cd00051">
    <property type="entry name" value="EFh"/>
    <property type="match status" value="1"/>
</dbReference>
<dbReference type="InterPro" id="IPR002048">
    <property type="entry name" value="EF_hand_dom"/>
</dbReference>
<dbReference type="EMBL" id="SDMP01000019">
    <property type="protein sequence ID" value="RYQ91166.1"/>
    <property type="molecule type" value="Genomic_DNA"/>
</dbReference>
<gene>
    <name evidence="3" type="ORF">Ahy_B09g097063</name>
</gene>
<reference evidence="3 4" key="1">
    <citation type="submission" date="2019-01" db="EMBL/GenBank/DDBJ databases">
        <title>Sequencing of cultivated peanut Arachis hypogaea provides insights into genome evolution and oil improvement.</title>
        <authorList>
            <person name="Chen X."/>
        </authorList>
    </citation>
    <scope>NUCLEOTIDE SEQUENCE [LARGE SCALE GENOMIC DNA]</scope>
    <source>
        <strain evidence="4">cv. Fuhuasheng</strain>
        <tissue evidence="3">Leaves</tissue>
    </source>
</reference>
<evidence type="ECO:0000256" key="1">
    <source>
        <dbReference type="ARBA" id="ARBA00022837"/>
    </source>
</evidence>
<dbReference type="InterPro" id="IPR011992">
    <property type="entry name" value="EF-hand-dom_pair"/>
</dbReference>
<dbReference type="GO" id="GO:0005509">
    <property type="term" value="F:calcium ion binding"/>
    <property type="evidence" value="ECO:0007669"/>
    <property type="project" value="InterPro"/>
</dbReference>
<dbReference type="Pfam" id="PF13499">
    <property type="entry name" value="EF-hand_7"/>
    <property type="match status" value="1"/>
</dbReference>
<dbReference type="SUPFAM" id="SSF47473">
    <property type="entry name" value="EF-hand"/>
    <property type="match status" value="1"/>
</dbReference>
<accession>A0A444XNH7</accession>
<keyword evidence="4" id="KW-1185">Reference proteome</keyword>
<proteinExistence type="predicted"/>
<protein>
    <recommendedName>
        <fullName evidence="2">EF-hand domain-containing protein</fullName>
    </recommendedName>
</protein>
<dbReference type="PROSITE" id="PS00018">
    <property type="entry name" value="EF_HAND_1"/>
    <property type="match status" value="2"/>
</dbReference>
<feature type="domain" description="EF-hand" evidence="2">
    <location>
        <begin position="20"/>
        <end position="55"/>
    </location>
</feature>
<dbReference type="PROSITE" id="PS50222">
    <property type="entry name" value="EF_HAND_2"/>
    <property type="match status" value="2"/>
</dbReference>
<dbReference type="PANTHER" id="PTHR34574:SF12">
    <property type="entry name" value="CALCIUM-BINDING EF HAND FAMILY PROTEIN"/>
    <property type="match status" value="1"/>
</dbReference>
<dbReference type="AlphaFoldDB" id="A0A444XNH7"/>
<name>A0A444XNH7_ARAHY</name>
<keyword evidence="1" id="KW-0106">Calcium</keyword>
<evidence type="ECO:0000313" key="3">
    <source>
        <dbReference type="EMBL" id="RYQ91166.1"/>
    </source>
</evidence>
<dbReference type="Gene3D" id="1.10.238.10">
    <property type="entry name" value="EF-hand"/>
    <property type="match status" value="1"/>
</dbReference>
<dbReference type="PANTHER" id="PTHR34574">
    <property type="entry name" value="CALCIUM-BINDING EF-HAND FAMILY PROTEIN-RELATED"/>
    <property type="match status" value="1"/>
</dbReference>
<evidence type="ECO:0000313" key="4">
    <source>
        <dbReference type="Proteomes" id="UP000289738"/>
    </source>
</evidence>
<comment type="caution">
    <text evidence="3">The sequence shown here is derived from an EMBL/GenBank/DDBJ whole genome shotgun (WGS) entry which is preliminary data.</text>
</comment>
<dbReference type="STRING" id="3818.A0A444XNH7"/>
<dbReference type="SMART" id="SM00054">
    <property type="entry name" value="EFh"/>
    <property type="match status" value="2"/>
</dbReference>